<evidence type="ECO:0000256" key="6">
    <source>
        <dbReference type="ARBA" id="ARBA00022970"/>
    </source>
</evidence>
<evidence type="ECO:0000256" key="16">
    <source>
        <dbReference type="RuleBase" id="RU003732"/>
    </source>
</evidence>
<dbReference type="PANTHER" id="PTHR11616:SF321">
    <property type="entry name" value="SODIUM-DEPENDENT NUTRIENT AMINO ACID TRANSPORTER 1-RELATED"/>
    <property type="match status" value="1"/>
</dbReference>
<keyword evidence="7 18" id="KW-1133">Transmembrane helix</keyword>
<evidence type="ECO:0000256" key="9">
    <source>
        <dbReference type="ARBA" id="ARBA00023065"/>
    </source>
</evidence>
<feature type="region of interest" description="Disordered" evidence="17">
    <location>
        <begin position="1"/>
        <end position="43"/>
    </location>
</feature>
<keyword evidence="12" id="KW-0739">Sodium transport</keyword>
<evidence type="ECO:0000256" key="2">
    <source>
        <dbReference type="ARBA" id="ARBA00006459"/>
    </source>
</evidence>
<evidence type="ECO:0000256" key="14">
    <source>
        <dbReference type="PIRSR" id="PIRSR600175-1"/>
    </source>
</evidence>
<feature type="transmembrane region" description="Helical" evidence="18">
    <location>
        <begin position="623"/>
        <end position="645"/>
    </location>
</feature>
<keyword evidence="4 16" id="KW-0812">Transmembrane</keyword>
<name>A0A5E4PMT9_9NEOP</name>
<feature type="binding site" evidence="14">
    <location>
        <position position="517"/>
    </location>
    <ligand>
        <name>Na(+)</name>
        <dbReference type="ChEBI" id="CHEBI:29101"/>
        <label>1</label>
    </ligand>
</feature>
<keyword evidence="15" id="KW-1015">Disulfide bond</keyword>
<feature type="transmembrane region" description="Helical" evidence="18">
    <location>
        <begin position="214"/>
        <end position="236"/>
    </location>
</feature>
<keyword evidence="11" id="KW-0325">Glycoprotein</keyword>
<evidence type="ECO:0000256" key="17">
    <source>
        <dbReference type="SAM" id="MobiDB-lite"/>
    </source>
</evidence>
<evidence type="ECO:0000256" key="4">
    <source>
        <dbReference type="ARBA" id="ARBA00022692"/>
    </source>
</evidence>
<feature type="transmembrane region" description="Helical" evidence="18">
    <location>
        <begin position="751"/>
        <end position="770"/>
    </location>
</feature>
<dbReference type="AlphaFoldDB" id="A0A5E4PMT9"/>
<evidence type="ECO:0000313" key="20">
    <source>
        <dbReference type="Proteomes" id="UP000324832"/>
    </source>
</evidence>
<evidence type="ECO:0000256" key="12">
    <source>
        <dbReference type="ARBA" id="ARBA00023201"/>
    </source>
</evidence>
<comment type="similarity">
    <text evidence="2 16">Belongs to the sodium:neurotransmitter symporter (SNF) (TC 2.A.22) family.</text>
</comment>
<dbReference type="GO" id="GO:0089718">
    <property type="term" value="P:amino acid import across plasma membrane"/>
    <property type="evidence" value="ECO:0007669"/>
    <property type="project" value="TreeGrafter"/>
</dbReference>
<evidence type="ECO:0000256" key="3">
    <source>
        <dbReference type="ARBA" id="ARBA00022448"/>
    </source>
</evidence>
<comment type="subcellular location">
    <subcellularLocation>
        <location evidence="1">Membrane</location>
        <topology evidence="1">Multi-pass membrane protein</topology>
    </subcellularLocation>
</comment>
<protein>
    <recommendedName>
        <fullName evidence="16">Transporter</fullName>
    </recommendedName>
</protein>
<feature type="transmembrane region" description="Helical" evidence="18">
    <location>
        <begin position="652"/>
        <end position="672"/>
    </location>
</feature>
<evidence type="ECO:0000256" key="8">
    <source>
        <dbReference type="ARBA" id="ARBA00023053"/>
    </source>
</evidence>
<feature type="transmembrane region" description="Helical" evidence="18">
    <location>
        <begin position="185"/>
        <end position="207"/>
    </location>
</feature>
<gene>
    <name evidence="19" type="ORF">LSINAPIS_LOCUS963</name>
</gene>
<reference evidence="19 20" key="1">
    <citation type="submission" date="2017-07" db="EMBL/GenBank/DDBJ databases">
        <authorList>
            <person name="Talla V."/>
            <person name="Backstrom N."/>
        </authorList>
    </citation>
    <scope>NUCLEOTIDE SEQUENCE [LARGE SCALE GENOMIC DNA]</scope>
</reference>
<evidence type="ECO:0000256" key="15">
    <source>
        <dbReference type="PIRSR" id="PIRSR600175-2"/>
    </source>
</evidence>
<evidence type="ECO:0000256" key="1">
    <source>
        <dbReference type="ARBA" id="ARBA00004141"/>
    </source>
</evidence>
<dbReference type="PRINTS" id="PR00176">
    <property type="entry name" value="NANEUSMPORT"/>
</dbReference>
<sequence length="830" mass="93027">MNQNGKGGGFSNEGFHASEDDKPKPHLEANSDKKADEDVEDGQPERAMWGNQIEFLMSCIATSVGLGNVWRFPFIAYQNGGGAFLIPYIIVLILIGKPMYYLEGILGQFSSRNSQLYHGLYVSQNGRIASRLASLRMSTTTLTARAALNFTSRTVLQQSDGLEGGLAWFVIFLIVSRGVKSSGKASYFLALFPYIVMIILLITTLTLSGSGNGILFFITPHLLSGITIFGILGNLAHVLGKEVNEVVGSRGTGLAFVTYPDAIAKTFQPQSGQYILELVDYYGGTFLVLFCAIAEIVGVFWIYGLENLCLDVEFMLGIKTSVYWRFCWGLITPVIMIVVFIYALQSSEALSVGDYYYPTAAYVAGYMMLLAGVLFVPIFLGISLYKNRTGNCKSTLKRSFTPKSSWGPRSLSQKREWMLFKSDIKAIQAKQRTSLTKHLWLRITIFGILGNLAYVLDKEASPAENVESGGNINKAFDENPEKLNGSDHKKAHETDLERKLQIEFLMSCIATSVGLGNVWRFPFIAYQNGGGAFLIPYIIVLFVVGKPMYYLELVIGQFSNSNCVRVWAMSPAMKALCLYYLAMSFNSTLPWALCDPSWENCVPSGESVNITEFDANTTTSAPLWDLTLCLLASWVIIFIIVARGVKSSGKAAYFLALFPYVILIILLIRAVTLPGAADGILFFITPDWQKILEVRGGQYILELVDHYGGTFMRLFAAIIETIGIFWIYGLENLCMDIEFMLGARTSFYWRICWAIVTPILMIVVFFYAIITTERLTVKTAFRKKPTYGPVDLDKRREWQEFRKNLKYKRSLKERNIIQHIFIILFKGYRS</sequence>
<dbReference type="GO" id="GO:0005886">
    <property type="term" value="C:plasma membrane"/>
    <property type="evidence" value="ECO:0007669"/>
    <property type="project" value="TreeGrafter"/>
</dbReference>
<dbReference type="PROSITE" id="PS00610">
    <property type="entry name" value="NA_NEUROTRAN_SYMP_1"/>
    <property type="match status" value="2"/>
</dbReference>
<evidence type="ECO:0000256" key="11">
    <source>
        <dbReference type="ARBA" id="ARBA00023180"/>
    </source>
</evidence>
<keyword evidence="6" id="KW-0029">Amino-acid transport</keyword>
<evidence type="ECO:0000313" key="19">
    <source>
        <dbReference type="EMBL" id="VVC87328.1"/>
    </source>
</evidence>
<feature type="compositionally biased region" description="Gly residues" evidence="17">
    <location>
        <begin position="1"/>
        <end position="11"/>
    </location>
</feature>
<feature type="transmembrane region" description="Helical" evidence="18">
    <location>
        <begin position="439"/>
        <end position="456"/>
    </location>
</feature>
<proteinExistence type="inferred from homology"/>
<evidence type="ECO:0000256" key="13">
    <source>
        <dbReference type="ARBA" id="ARBA00037785"/>
    </source>
</evidence>
<dbReference type="GO" id="GO:0005283">
    <property type="term" value="F:amino acid:sodium symporter activity"/>
    <property type="evidence" value="ECO:0007669"/>
    <property type="project" value="TreeGrafter"/>
</dbReference>
<keyword evidence="20" id="KW-1185">Reference proteome</keyword>
<keyword evidence="3 16" id="KW-0813">Transport</keyword>
<keyword evidence="5 16" id="KW-0769">Symport</keyword>
<dbReference type="Proteomes" id="UP000324832">
    <property type="component" value="Unassembled WGS sequence"/>
</dbReference>
<dbReference type="PROSITE" id="PS50267">
    <property type="entry name" value="NA_NEUROTRAN_SYMP_3"/>
    <property type="match status" value="3"/>
</dbReference>
<feature type="transmembrane region" description="Helical" evidence="18">
    <location>
        <begin position="364"/>
        <end position="385"/>
    </location>
</feature>
<dbReference type="PANTHER" id="PTHR11616">
    <property type="entry name" value="SODIUM/CHLORIDE DEPENDENT TRANSPORTER"/>
    <property type="match status" value="1"/>
</dbReference>
<dbReference type="SUPFAM" id="SSF161070">
    <property type="entry name" value="SNF-like"/>
    <property type="match status" value="2"/>
</dbReference>
<keyword evidence="9" id="KW-0406">Ion transport</keyword>
<feature type="transmembrane region" description="Helical" evidence="18">
    <location>
        <begin position="523"/>
        <end position="544"/>
    </location>
</feature>
<dbReference type="InterPro" id="IPR037272">
    <property type="entry name" value="SNS_sf"/>
</dbReference>
<feature type="binding site" evidence="14">
    <location>
        <position position="513"/>
    </location>
    <ligand>
        <name>Na(+)</name>
        <dbReference type="ChEBI" id="CHEBI:29101"/>
        <label>1</label>
    </ligand>
</feature>
<dbReference type="GO" id="GO:0015179">
    <property type="term" value="F:L-amino acid transmembrane transporter activity"/>
    <property type="evidence" value="ECO:0007669"/>
    <property type="project" value="TreeGrafter"/>
</dbReference>
<feature type="disulfide bond" evidence="15">
    <location>
        <begin position="594"/>
        <end position="601"/>
    </location>
</feature>
<dbReference type="Pfam" id="PF00209">
    <property type="entry name" value="SNF"/>
    <property type="match status" value="6"/>
</dbReference>
<dbReference type="InterPro" id="IPR000175">
    <property type="entry name" value="Na/ntran_symport"/>
</dbReference>
<keyword evidence="14" id="KW-0479">Metal-binding</keyword>
<evidence type="ECO:0000256" key="5">
    <source>
        <dbReference type="ARBA" id="ARBA00022847"/>
    </source>
</evidence>
<keyword evidence="8 14" id="KW-0915">Sodium</keyword>
<dbReference type="EMBL" id="FZQP02000104">
    <property type="protein sequence ID" value="VVC87328.1"/>
    <property type="molecule type" value="Genomic_DNA"/>
</dbReference>
<feature type="compositionally biased region" description="Basic and acidic residues" evidence="17">
    <location>
        <begin position="16"/>
        <end position="36"/>
    </location>
</feature>
<organism evidence="19 20">
    <name type="scientific">Leptidea sinapis</name>
    <dbReference type="NCBI Taxonomy" id="189913"/>
    <lineage>
        <taxon>Eukaryota</taxon>
        <taxon>Metazoa</taxon>
        <taxon>Ecdysozoa</taxon>
        <taxon>Arthropoda</taxon>
        <taxon>Hexapoda</taxon>
        <taxon>Insecta</taxon>
        <taxon>Pterygota</taxon>
        <taxon>Neoptera</taxon>
        <taxon>Endopterygota</taxon>
        <taxon>Lepidoptera</taxon>
        <taxon>Glossata</taxon>
        <taxon>Ditrysia</taxon>
        <taxon>Papilionoidea</taxon>
        <taxon>Pieridae</taxon>
        <taxon>Dismorphiinae</taxon>
        <taxon>Leptidea</taxon>
    </lineage>
</organism>
<accession>A0A5E4PMT9</accession>
<evidence type="ECO:0000256" key="7">
    <source>
        <dbReference type="ARBA" id="ARBA00022989"/>
    </source>
</evidence>
<feature type="transmembrane region" description="Helical" evidence="18">
    <location>
        <begin position="323"/>
        <end position="344"/>
    </location>
</feature>
<feature type="transmembrane region" description="Helical" evidence="18">
    <location>
        <begin position="564"/>
        <end position="582"/>
    </location>
</feature>
<evidence type="ECO:0000256" key="18">
    <source>
        <dbReference type="SAM" id="Phobius"/>
    </source>
</evidence>
<feature type="transmembrane region" description="Helical" evidence="18">
    <location>
        <begin position="711"/>
        <end position="730"/>
    </location>
</feature>
<evidence type="ECO:0000256" key="10">
    <source>
        <dbReference type="ARBA" id="ARBA00023136"/>
    </source>
</evidence>
<feature type="transmembrane region" description="Helical" evidence="18">
    <location>
        <begin position="281"/>
        <end position="303"/>
    </location>
</feature>
<dbReference type="GO" id="GO:0046872">
    <property type="term" value="F:metal ion binding"/>
    <property type="evidence" value="ECO:0007669"/>
    <property type="project" value="UniProtKB-KW"/>
</dbReference>
<comment type="function">
    <text evidence="13">Unusual broad substrate spectrum amino acid:sodium cotransporter that promotes absorption of the D isomers of essential amino acids. Neutral amino acids are the preferred substrates, especially methionine and phenylalanine.</text>
</comment>
<keyword evidence="10 18" id="KW-0472">Membrane</keyword>
<feature type="transmembrane region" description="Helical" evidence="18">
    <location>
        <begin position="83"/>
        <end position="102"/>
    </location>
</feature>